<name>A0A4Q2JLV3_9MICO</name>
<evidence type="ECO:0000313" key="3">
    <source>
        <dbReference type="Proteomes" id="UP000292935"/>
    </source>
</evidence>
<comment type="caution">
    <text evidence="2">The sequence shown here is derived from an EMBL/GenBank/DDBJ whole genome shotgun (WGS) entry which is preliminary data.</text>
</comment>
<evidence type="ECO:0000313" key="2">
    <source>
        <dbReference type="EMBL" id="RXZ49161.1"/>
    </source>
</evidence>
<gene>
    <name evidence="2" type="ORF">ESP57_09485</name>
</gene>
<dbReference type="InterPro" id="IPR012347">
    <property type="entry name" value="Ferritin-like"/>
</dbReference>
<sequence>MRRPIATTVALVVILVAGASAVGPWLAASDAARAAELVDAAPGRTVIAASQRDEAIAAVPAEATVGVEDPPNDADMTFAMMMIPHHEQAIELSRILAATPGIDEFSRSLAAFIETDQTNEIAAMRAWTEAWHGVGVMNHSGGIMSGMATPEQVAAFDALSGGQAEARFLDLMIAHHRGALTMADEAIAEGSNSYIRSLAKHIAAEQEREIEAMILRRAEL</sequence>
<dbReference type="EMBL" id="SDPO01000002">
    <property type="protein sequence ID" value="RXZ49161.1"/>
    <property type="molecule type" value="Genomic_DNA"/>
</dbReference>
<proteinExistence type="predicted"/>
<reference evidence="2 3" key="1">
    <citation type="submission" date="2019-01" db="EMBL/GenBank/DDBJ databases">
        <authorList>
            <person name="Li J."/>
        </authorList>
    </citation>
    <scope>NUCLEOTIDE SEQUENCE [LARGE SCALE GENOMIC DNA]</scope>
    <source>
        <strain evidence="2 3">CCUG 35506</strain>
    </source>
</reference>
<organism evidence="2 3">
    <name type="scientific">Agromyces fucosus</name>
    <dbReference type="NCBI Taxonomy" id="41985"/>
    <lineage>
        <taxon>Bacteria</taxon>
        <taxon>Bacillati</taxon>
        <taxon>Actinomycetota</taxon>
        <taxon>Actinomycetes</taxon>
        <taxon>Micrococcales</taxon>
        <taxon>Microbacteriaceae</taxon>
        <taxon>Agromyces</taxon>
    </lineage>
</organism>
<dbReference type="AlphaFoldDB" id="A0A4Q2JLV3"/>
<dbReference type="PANTHER" id="PTHR36933">
    <property type="entry name" value="SLL0788 PROTEIN"/>
    <property type="match status" value="1"/>
</dbReference>
<feature type="domain" description="DUF305" evidence="1">
    <location>
        <begin position="75"/>
        <end position="213"/>
    </location>
</feature>
<dbReference type="PANTHER" id="PTHR36933:SF1">
    <property type="entry name" value="SLL0788 PROTEIN"/>
    <property type="match status" value="1"/>
</dbReference>
<dbReference type="Pfam" id="PF03713">
    <property type="entry name" value="DUF305"/>
    <property type="match status" value="1"/>
</dbReference>
<accession>A0A4Q2JLV3</accession>
<dbReference type="OrthoDB" id="26872at2"/>
<dbReference type="Gene3D" id="1.20.1260.10">
    <property type="match status" value="1"/>
</dbReference>
<keyword evidence="3" id="KW-1185">Reference proteome</keyword>
<evidence type="ECO:0000259" key="1">
    <source>
        <dbReference type="Pfam" id="PF03713"/>
    </source>
</evidence>
<dbReference type="InterPro" id="IPR005183">
    <property type="entry name" value="DUF305_CopM-like"/>
</dbReference>
<dbReference type="Proteomes" id="UP000292935">
    <property type="component" value="Unassembled WGS sequence"/>
</dbReference>
<dbReference type="RefSeq" id="WP_129231346.1">
    <property type="nucleotide sequence ID" value="NZ_SDPO01000002.1"/>
</dbReference>
<protein>
    <submittedName>
        <fullName evidence="2">DUF305 domain-containing protein</fullName>
    </submittedName>
</protein>